<reference evidence="4" key="1">
    <citation type="journal article" date="2017" name="Proc. Natl. Acad. Sci. U.S.A.">
        <title>Simulation of Deepwater Horizon oil plume reveals substrate specialization within a complex community of hydrocarbon-degraders.</title>
        <authorList>
            <person name="Hu P."/>
            <person name="Dubinsky E.A."/>
            <person name="Probst A.J."/>
            <person name="Wang J."/>
            <person name="Sieber C.M.K."/>
            <person name="Tom L.M."/>
            <person name="Gardinali P."/>
            <person name="Banfield J.F."/>
            <person name="Atlas R.M."/>
            <person name="Andersen G.L."/>
        </authorList>
    </citation>
    <scope>NUCLEOTIDE SEQUENCE [LARGE SCALE GENOMIC DNA]</scope>
</reference>
<dbReference type="CDD" id="cd00757">
    <property type="entry name" value="ThiF_MoeB_HesA_family"/>
    <property type="match status" value="1"/>
</dbReference>
<dbReference type="EMBL" id="MAAO01000006">
    <property type="protein sequence ID" value="OUR97146.1"/>
    <property type="molecule type" value="Genomic_DNA"/>
</dbReference>
<name>A0A1Y5F897_9BACT</name>
<comment type="similarity">
    <text evidence="1">Belongs to the HesA/MoeB/ThiF family.</text>
</comment>
<proteinExistence type="inferred from homology"/>
<dbReference type="Proteomes" id="UP000196531">
    <property type="component" value="Unassembled WGS sequence"/>
</dbReference>
<sequence length="348" mass="38376">MMIEAAFYQRQSILSQIGDKGQAHLKAAPVVIIGAGGLGHPVASFLAAAGVGRILIVDDDTIDGGNLNRQFLFTPEQIGENKSEVLRERIQKQNPFIQVNSLDTRVSLENCQEILSDYKLVLDCTDNFKTKFLLHDACFLLKKDLIQASIYQFEGQLQNFLYSNDEVRENGCLRCLWPEVPSESCVGNCEQAGVVGAVAGNIGTMQAMEAIKSIVGMEVLTPNTTLTFDLISYQLNKFKWKKYGNCPLCADSSVSLSTISRPKLGEFEILASSLSQQKVIDVRNSTSMIEFSDVVRSSQEKNTHIVFVCNKGIQSLAVTRHFRALGFSNTWSLFEGLSGLDKDSQIIG</sequence>
<dbReference type="SUPFAM" id="SSF69572">
    <property type="entry name" value="Activating enzymes of the ubiquitin-like proteins"/>
    <property type="match status" value="1"/>
</dbReference>
<dbReference type="InterPro" id="IPR036873">
    <property type="entry name" value="Rhodanese-like_dom_sf"/>
</dbReference>
<feature type="domain" description="Rhodanese" evidence="2">
    <location>
        <begin position="301"/>
        <end position="342"/>
    </location>
</feature>
<dbReference type="AlphaFoldDB" id="A0A1Y5F897"/>
<dbReference type="PANTHER" id="PTHR10953">
    <property type="entry name" value="UBIQUITIN-ACTIVATING ENZYME E1"/>
    <property type="match status" value="1"/>
</dbReference>
<dbReference type="InterPro" id="IPR001763">
    <property type="entry name" value="Rhodanese-like_dom"/>
</dbReference>
<dbReference type="Gene3D" id="3.40.250.10">
    <property type="entry name" value="Rhodanese-like domain"/>
    <property type="match status" value="1"/>
</dbReference>
<dbReference type="InterPro" id="IPR045886">
    <property type="entry name" value="ThiF/MoeB/HesA"/>
</dbReference>
<dbReference type="PANTHER" id="PTHR10953:SF102">
    <property type="entry name" value="ADENYLYLTRANSFERASE AND SULFURTRANSFERASE MOCS3"/>
    <property type="match status" value="1"/>
</dbReference>
<accession>A0A1Y5F897</accession>
<dbReference type="Pfam" id="PF00899">
    <property type="entry name" value="ThiF"/>
    <property type="match status" value="1"/>
</dbReference>
<dbReference type="SUPFAM" id="SSF52821">
    <property type="entry name" value="Rhodanese/Cell cycle control phosphatase"/>
    <property type="match status" value="1"/>
</dbReference>
<evidence type="ECO:0000256" key="1">
    <source>
        <dbReference type="ARBA" id="ARBA00009919"/>
    </source>
</evidence>
<dbReference type="GO" id="GO:0008641">
    <property type="term" value="F:ubiquitin-like modifier activating enzyme activity"/>
    <property type="evidence" value="ECO:0007669"/>
    <property type="project" value="InterPro"/>
</dbReference>
<dbReference type="GO" id="GO:0005737">
    <property type="term" value="C:cytoplasm"/>
    <property type="evidence" value="ECO:0007669"/>
    <property type="project" value="TreeGrafter"/>
</dbReference>
<evidence type="ECO:0000313" key="3">
    <source>
        <dbReference type="EMBL" id="OUR97146.1"/>
    </source>
</evidence>
<dbReference type="FunFam" id="3.40.50.720:FF:000080">
    <property type="entry name" value="Thiazole biosynthesis adenylyltransferase ThiF"/>
    <property type="match status" value="1"/>
</dbReference>
<organism evidence="3 4">
    <name type="scientific">Halobacteriovorax marinus</name>
    <dbReference type="NCBI Taxonomy" id="97084"/>
    <lineage>
        <taxon>Bacteria</taxon>
        <taxon>Pseudomonadati</taxon>
        <taxon>Bdellovibrionota</taxon>
        <taxon>Bacteriovoracia</taxon>
        <taxon>Bacteriovoracales</taxon>
        <taxon>Halobacteriovoraceae</taxon>
        <taxon>Halobacteriovorax</taxon>
    </lineage>
</organism>
<dbReference type="PROSITE" id="PS50206">
    <property type="entry name" value="RHODANESE_3"/>
    <property type="match status" value="1"/>
</dbReference>
<dbReference type="GO" id="GO:0004792">
    <property type="term" value="F:thiosulfate-cyanide sulfurtransferase activity"/>
    <property type="evidence" value="ECO:0007669"/>
    <property type="project" value="TreeGrafter"/>
</dbReference>
<comment type="caution">
    <text evidence="3">The sequence shown here is derived from an EMBL/GenBank/DDBJ whole genome shotgun (WGS) entry which is preliminary data.</text>
</comment>
<dbReference type="Gene3D" id="3.40.50.720">
    <property type="entry name" value="NAD(P)-binding Rossmann-like Domain"/>
    <property type="match status" value="1"/>
</dbReference>
<dbReference type="GO" id="GO:0016779">
    <property type="term" value="F:nucleotidyltransferase activity"/>
    <property type="evidence" value="ECO:0007669"/>
    <property type="project" value="TreeGrafter"/>
</dbReference>
<protein>
    <recommendedName>
        <fullName evidence="2">Rhodanese domain-containing protein</fullName>
    </recommendedName>
</protein>
<dbReference type="InterPro" id="IPR000594">
    <property type="entry name" value="ThiF_NAD_FAD-bd"/>
</dbReference>
<evidence type="ECO:0000313" key="4">
    <source>
        <dbReference type="Proteomes" id="UP000196531"/>
    </source>
</evidence>
<gene>
    <name evidence="3" type="ORF">A9Q84_12530</name>
</gene>
<dbReference type="InterPro" id="IPR035985">
    <property type="entry name" value="Ubiquitin-activating_enz"/>
</dbReference>
<evidence type="ECO:0000259" key="2">
    <source>
        <dbReference type="PROSITE" id="PS50206"/>
    </source>
</evidence>